<dbReference type="InterPro" id="IPR051829">
    <property type="entry name" value="Multiheme_Cytochr_ET"/>
</dbReference>
<evidence type="ECO:0000313" key="2">
    <source>
        <dbReference type="EMBL" id="SFV64580.1"/>
    </source>
</evidence>
<dbReference type="PANTHER" id="PTHR35038">
    <property type="entry name" value="DISSIMILATORY SULFITE REDUCTASE SIRA"/>
    <property type="match status" value="1"/>
</dbReference>
<evidence type="ECO:0000256" key="1">
    <source>
        <dbReference type="ARBA" id="ARBA00022729"/>
    </source>
</evidence>
<dbReference type="GO" id="GO:0016491">
    <property type="term" value="F:oxidoreductase activity"/>
    <property type="evidence" value="ECO:0007669"/>
    <property type="project" value="TreeGrafter"/>
</dbReference>
<dbReference type="EMBL" id="FPHF01000077">
    <property type="protein sequence ID" value="SFV64580.1"/>
    <property type="molecule type" value="Genomic_DNA"/>
</dbReference>
<protein>
    <submittedName>
        <fullName evidence="2">Uncharacterized protein</fullName>
    </submittedName>
</protein>
<dbReference type="Gene3D" id="1.10.1130.10">
    <property type="entry name" value="Flavocytochrome C3, Chain A"/>
    <property type="match status" value="1"/>
</dbReference>
<dbReference type="SUPFAM" id="SSF48695">
    <property type="entry name" value="Multiheme cytochromes"/>
    <property type="match status" value="2"/>
</dbReference>
<dbReference type="PANTHER" id="PTHR35038:SF8">
    <property type="entry name" value="C-TYPE POLYHEME CYTOCHROME OMCC"/>
    <property type="match status" value="1"/>
</dbReference>
<dbReference type="InterPro" id="IPR036280">
    <property type="entry name" value="Multihaem_cyt_sf"/>
</dbReference>
<gene>
    <name evidence="2" type="ORF">MNB_SM-4-674</name>
</gene>
<keyword evidence="1" id="KW-0732">Signal</keyword>
<dbReference type="AlphaFoldDB" id="A0A1W1CFD6"/>
<organism evidence="2">
    <name type="scientific">hydrothermal vent metagenome</name>
    <dbReference type="NCBI Taxonomy" id="652676"/>
    <lineage>
        <taxon>unclassified sequences</taxon>
        <taxon>metagenomes</taxon>
        <taxon>ecological metagenomes</taxon>
    </lineage>
</organism>
<sequence>MKKKNPLVLLVAFFAFMLITESIVVAYDKNPPFKLNKLKKYTEVDAKGKKLQGYEPINDEVVFINYELGMHCVGFAMDYCCVIPPYNSIQAQAVSGGKSGKLPKLLSPDDDVKLYYYTKDNSYSEGNKMRYWNVPKDSDGDGHLDSAGDNAANYVWTHLFIYADLEGTIPAGSTDKDRLRIGRQIPVKIDAGPSGMPLSGGYLAYAGKNGSNVVMTDTLVPPVKNVKLVLTASHLWDALGLPLTAFNDSTRKGSIRSVTEKDFQPFQYSTVEMHDRTGKNMKDNQGNIVSYFGTNPVDIPNCYACHSRNGKAAQMARDEGLGQSDKEYAYWKTYADESEYMARLSESSINILALHDEHHGTTFLSDYNDKASGNRLGKTGMVNCADCHGDNVSGNLQTPRPTASGYKAVKAKPLSEAIHSFHLAMVPMPDGAGRSQACQSCHPTHFQNPSMNDDSNPFRVTDRYGEGRFAKSDIRTSGGGCYVRRDAHSNPNAKPPFFLNDYGKYQLNEVSMKDEHGNDSEMRGLYCTNCHTKVAQGMQNYDNITHDSTQTGKTLRNKTLKEIVEELAGGDMKKFNAIADPKATGDNEVLKYYSEHKSAVLVKNTGKDGKLDLKPWNHPSGGDVPYAAASGGDDWWLSASEPHCADCHLAPFVESETGGKYFPIDLPNKYSLYRYSKGHGDIACQSCHESTHGLYSSRYDGKERSVDVTTHEQALQYSPDGEYAGPVTCSACHTVNEKGVPLQLKDTKYADDYWASVTLAHFMRSGDQKLSLKELVKKYPYSKSTKIVTKGWK</sequence>
<proteinExistence type="predicted"/>
<name>A0A1W1CFD6_9ZZZZ</name>
<accession>A0A1W1CFD6</accession>
<reference evidence="2" key="1">
    <citation type="submission" date="2016-10" db="EMBL/GenBank/DDBJ databases">
        <authorList>
            <person name="de Groot N.N."/>
        </authorList>
    </citation>
    <scope>NUCLEOTIDE SEQUENCE</scope>
</reference>